<dbReference type="GO" id="GO:0006892">
    <property type="term" value="P:post-Golgi vesicle-mediated transport"/>
    <property type="evidence" value="ECO:0007669"/>
    <property type="project" value="TreeGrafter"/>
</dbReference>
<dbReference type="Proteomes" id="UP000094065">
    <property type="component" value="Unassembled WGS sequence"/>
</dbReference>
<dbReference type="GO" id="GO:0007264">
    <property type="term" value="P:small GTPase-mediated signal transduction"/>
    <property type="evidence" value="ECO:0007669"/>
    <property type="project" value="InterPro"/>
</dbReference>
<dbReference type="STRING" id="1295533.A0A1E3HBR1"/>
<dbReference type="GO" id="GO:0005085">
    <property type="term" value="F:guanyl-nucleotide exchange factor activity"/>
    <property type="evidence" value="ECO:0007669"/>
    <property type="project" value="UniProtKB-KW"/>
</dbReference>
<reference evidence="5 6" key="1">
    <citation type="submission" date="2016-06" db="EMBL/GenBank/DDBJ databases">
        <title>Evolution of pathogenesis and genome organization in the Tremellales.</title>
        <authorList>
            <person name="Cuomo C."/>
            <person name="Litvintseva A."/>
            <person name="Heitman J."/>
            <person name="Chen Y."/>
            <person name="Sun S."/>
            <person name="Springer D."/>
            <person name="Dromer F."/>
            <person name="Young S."/>
            <person name="Zeng Q."/>
            <person name="Chapman S."/>
            <person name="Gujja S."/>
            <person name="Saif S."/>
            <person name="Birren B."/>
        </authorList>
    </citation>
    <scope>NUCLEOTIDE SEQUENCE [LARGE SCALE GENOMIC DNA]</scope>
    <source>
        <strain evidence="5 6">CBS 6039</strain>
    </source>
</reference>
<dbReference type="GO" id="GO:0016020">
    <property type="term" value="C:membrane"/>
    <property type="evidence" value="ECO:0007669"/>
    <property type="project" value="TreeGrafter"/>
</dbReference>
<evidence type="ECO:0000256" key="3">
    <source>
        <dbReference type="ARBA" id="ARBA00022927"/>
    </source>
</evidence>
<keyword evidence="3" id="KW-0653">Protein transport</keyword>
<dbReference type="Pfam" id="PF04421">
    <property type="entry name" value="Mss4"/>
    <property type="match status" value="1"/>
</dbReference>
<dbReference type="Gene3D" id="2.170.150.10">
    <property type="entry name" value="Metal Binding Protein, Guanine Nucleotide Exchange Factor, Chain A"/>
    <property type="match status" value="1"/>
</dbReference>
<evidence type="ECO:0000256" key="4">
    <source>
        <dbReference type="SAM" id="MobiDB-lite"/>
    </source>
</evidence>
<proteinExistence type="predicted"/>
<gene>
    <name evidence="5" type="ORF">L202_07289</name>
</gene>
<keyword evidence="1" id="KW-0813">Transport</keyword>
<dbReference type="InterPro" id="IPR007515">
    <property type="entry name" value="Mss4"/>
</dbReference>
<feature type="region of interest" description="Disordered" evidence="4">
    <location>
        <begin position="25"/>
        <end position="56"/>
    </location>
</feature>
<keyword evidence="6" id="KW-1185">Reference proteome</keyword>
<dbReference type="GeneID" id="30158598"/>
<accession>A0A1E3HBR1</accession>
<evidence type="ECO:0000313" key="5">
    <source>
        <dbReference type="EMBL" id="ODN73754.1"/>
    </source>
</evidence>
<comment type="caution">
    <text evidence="5">The sequence shown here is derived from an EMBL/GenBank/DDBJ whole genome shotgun (WGS) entry which is preliminary data.</text>
</comment>
<dbReference type="GO" id="GO:0015031">
    <property type="term" value="P:protein transport"/>
    <property type="evidence" value="ECO:0007669"/>
    <property type="project" value="UniProtKB-KW"/>
</dbReference>
<dbReference type="GO" id="GO:0005829">
    <property type="term" value="C:cytosol"/>
    <property type="evidence" value="ECO:0007669"/>
    <property type="project" value="TreeGrafter"/>
</dbReference>
<evidence type="ECO:0000256" key="2">
    <source>
        <dbReference type="ARBA" id="ARBA00022658"/>
    </source>
</evidence>
<dbReference type="InterPro" id="IPR011323">
    <property type="entry name" value="Mss4/transl-control_tumour"/>
</dbReference>
<evidence type="ECO:0000256" key="1">
    <source>
        <dbReference type="ARBA" id="ARBA00022448"/>
    </source>
</evidence>
<dbReference type="AlphaFoldDB" id="A0A1E3HBR1"/>
<dbReference type="EMBL" id="AWGJ01000012">
    <property type="protein sequence ID" value="ODN73754.1"/>
    <property type="molecule type" value="Genomic_DNA"/>
</dbReference>
<dbReference type="PANTHER" id="PTHR13276">
    <property type="entry name" value="GUANINE NUCLEOTIDE EXCHANGE FACTOR MSS4"/>
    <property type="match status" value="1"/>
</dbReference>
<protein>
    <recommendedName>
        <fullName evidence="7">Mss4-like protein</fullName>
    </recommendedName>
</protein>
<dbReference type="OrthoDB" id="30840at2759"/>
<evidence type="ECO:0000313" key="6">
    <source>
        <dbReference type="Proteomes" id="UP000094065"/>
    </source>
</evidence>
<dbReference type="PROSITE" id="PS51796">
    <property type="entry name" value="MSS4"/>
    <property type="match status" value="1"/>
</dbReference>
<keyword evidence="2" id="KW-0344">Guanine-nucleotide releasing factor</keyword>
<dbReference type="InterPro" id="IPR011057">
    <property type="entry name" value="Mss4-like_sf"/>
</dbReference>
<dbReference type="RefSeq" id="XP_018989616.1">
    <property type="nucleotide sequence ID" value="XM_019141973.1"/>
</dbReference>
<sequence>MTAPYSQADILAALNAQSALPRTTPTYPFSSFPTPLLQLTNPVPEDKPETPKTNGRKVYCPREGCGSVIMQAGVGNWLDVPGAVLPDDPKSPFPPAHPPHAAWHVPNGPFEFDNIGFSRPDASASPLPAHAPGYSAEKKVKWLICGECDLGPLGWSYEGGKDAWLGVERVRYGEGKKPLE</sequence>
<name>A0A1E3HBR1_9TREE</name>
<feature type="compositionally biased region" description="Low complexity" evidence="4">
    <location>
        <begin position="25"/>
        <end position="35"/>
    </location>
</feature>
<evidence type="ECO:0008006" key="7">
    <source>
        <dbReference type="Google" id="ProtNLM"/>
    </source>
</evidence>
<organism evidence="5 6">
    <name type="scientific">Cryptococcus amylolentus CBS 6039</name>
    <dbReference type="NCBI Taxonomy" id="1295533"/>
    <lineage>
        <taxon>Eukaryota</taxon>
        <taxon>Fungi</taxon>
        <taxon>Dikarya</taxon>
        <taxon>Basidiomycota</taxon>
        <taxon>Agaricomycotina</taxon>
        <taxon>Tremellomycetes</taxon>
        <taxon>Tremellales</taxon>
        <taxon>Cryptococcaceae</taxon>
        <taxon>Cryptococcus</taxon>
    </lineage>
</organism>
<dbReference type="GO" id="GO:0008270">
    <property type="term" value="F:zinc ion binding"/>
    <property type="evidence" value="ECO:0007669"/>
    <property type="project" value="TreeGrafter"/>
</dbReference>
<dbReference type="SUPFAM" id="SSF51316">
    <property type="entry name" value="Mss4-like"/>
    <property type="match status" value="1"/>
</dbReference>
<dbReference type="PANTHER" id="PTHR13276:SF0">
    <property type="entry name" value="GUANINE NUCLEOTIDE EXCHANGE FACTOR MSS4"/>
    <property type="match status" value="1"/>
</dbReference>